<sequence length="247" mass="27181">MTKSLSKFGDYVILMGRVFSIPDRWSEFFKRYVAEVYKLGIDSIAIVVTISLFIGAVITIQVSLNIMSPLIPPYTVGLVTRDTLILEFSSSIMCLILAGKVGSNIASEIGTMRVTEQIDALDIMGVNSANYLILPKVVALVTFIPVLVIFSMFMGLSGGYLIAIFSGMISPSKYIYGLQSYFQEYYIWYSIIKSFFFAFVISSVASYYGYNARGGALEVGKASTDSVVVSSVMILLLDVLLTNLLLQ</sequence>
<evidence type="ECO:0000256" key="1">
    <source>
        <dbReference type="SAM" id="Phobius"/>
    </source>
</evidence>
<name>A0ABT1MIE7_9BACT</name>
<feature type="transmembrane region" description="Helical" evidence="1">
    <location>
        <begin position="186"/>
        <end position="208"/>
    </location>
</feature>
<evidence type="ECO:0000313" key="2">
    <source>
        <dbReference type="EMBL" id="MCP9611001.1"/>
    </source>
</evidence>
<feature type="transmembrane region" description="Helical" evidence="1">
    <location>
        <begin position="39"/>
        <end position="64"/>
    </location>
</feature>
<dbReference type="Proteomes" id="UP001205603">
    <property type="component" value="Unassembled WGS sequence"/>
</dbReference>
<evidence type="ECO:0000313" key="3">
    <source>
        <dbReference type="Proteomes" id="UP001205603"/>
    </source>
</evidence>
<dbReference type="EMBL" id="JANDHW010000002">
    <property type="protein sequence ID" value="MCP9611001.1"/>
    <property type="molecule type" value="Genomic_DNA"/>
</dbReference>
<dbReference type="RefSeq" id="WP_255025821.1">
    <property type="nucleotide sequence ID" value="NZ_JANDHW010000002.1"/>
</dbReference>
<dbReference type="Pfam" id="PF02405">
    <property type="entry name" value="MlaE"/>
    <property type="match status" value="1"/>
</dbReference>
<keyword evidence="1" id="KW-0472">Membrane</keyword>
<keyword evidence="1" id="KW-1133">Transmembrane helix</keyword>
<keyword evidence="3" id="KW-1185">Reference proteome</keyword>
<protein>
    <submittedName>
        <fullName evidence="2">ABC transporter permease</fullName>
    </submittedName>
</protein>
<dbReference type="InterPro" id="IPR030802">
    <property type="entry name" value="Permease_MalE"/>
</dbReference>
<accession>A0ABT1MIE7</accession>
<feature type="transmembrane region" description="Helical" evidence="1">
    <location>
        <begin position="228"/>
        <end position="246"/>
    </location>
</feature>
<dbReference type="PANTHER" id="PTHR30188">
    <property type="entry name" value="ABC TRANSPORTER PERMEASE PROTEIN-RELATED"/>
    <property type="match status" value="1"/>
</dbReference>
<comment type="caution">
    <text evidence="2">The sequence shown here is derived from an EMBL/GenBank/DDBJ whole genome shotgun (WGS) entry which is preliminary data.</text>
</comment>
<reference evidence="2 3" key="1">
    <citation type="submission" date="2022-07" db="EMBL/GenBank/DDBJ databases">
        <title>Fecal culturing of patients with breast cancer.</title>
        <authorList>
            <person name="Teng N.M.Y."/>
            <person name="Kiu R."/>
            <person name="Evans R."/>
            <person name="Baker D.J."/>
            <person name="Zenner C."/>
            <person name="Robinson S.D."/>
            <person name="Hall L.J."/>
        </authorList>
    </citation>
    <scope>NUCLEOTIDE SEQUENCE [LARGE SCALE GENOMIC DNA]</scope>
    <source>
        <strain evidence="2 3">LH1063</strain>
    </source>
</reference>
<dbReference type="PANTHER" id="PTHR30188:SF4">
    <property type="entry name" value="PROTEIN TRIGALACTOSYLDIACYLGLYCEROL 1, CHLOROPLASTIC"/>
    <property type="match status" value="1"/>
</dbReference>
<keyword evidence="1" id="KW-0812">Transmembrane</keyword>
<organism evidence="2 3">
    <name type="scientific">Coprobacter tertius</name>
    <dbReference type="NCBI Taxonomy" id="2944915"/>
    <lineage>
        <taxon>Bacteria</taxon>
        <taxon>Pseudomonadati</taxon>
        <taxon>Bacteroidota</taxon>
        <taxon>Bacteroidia</taxon>
        <taxon>Bacteroidales</taxon>
        <taxon>Barnesiellaceae</taxon>
        <taxon>Coprobacter</taxon>
    </lineage>
</organism>
<proteinExistence type="predicted"/>
<feature type="transmembrane region" description="Helical" evidence="1">
    <location>
        <begin position="137"/>
        <end position="165"/>
    </location>
</feature>
<gene>
    <name evidence="2" type="ORF">NMU02_02695</name>
</gene>